<name>A0A0F2TGR5_STRR3</name>
<proteinExistence type="predicted"/>
<dbReference type="PATRIC" id="fig|359131.3.peg.1200"/>
<sequence>MRLNIDGTTPALRMLLLSEFLLHADFQVELDAPVFVAAGDRVSYEDGGVVVTRSTGEQYKHPIRDSYWICR</sequence>
<dbReference type="OrthoDB" id="4309685at2"/>
<dbReference type="AlphaFoldDB" id="A0A0F2TGR5"/>
<gene>
    <name evidence="1" type="ORF">VM95_09310</name>
</gene>
<dbReference type="EMBL" id="JZKH01000013">
    <property type="protein sequence ID" value="KJS62369.1"/>
    <property type="molecule type" value="Genomic_DNA"/>
</dbReference>
<keyword evidence="2" id="KW-1185">Reference proteome</keyword>
<evidence type="ECO:0000313" key="2">
    <source>
        <dbReference type="Proteomes" id="UP000033699"/>
    </source>
</evidence>
<accession>A0A0F2TGR5</accession>
<comment type="caution">
    <text evidence="1">The sequence shown here is derived from an EMBL/GenBank/DDBJ whole genome shotgun (WGS) entry which is preliminary data.</text>
</comment>
<dbReference type="Proteomes" id="UP000033699">
    <property type="component" value="Unassembled WGS sequence"/>
</dbReference>
<evidence type="ECO:0000313" key="1">
    <source>
        <dbReference type="EMBL" id="KJS62369.1"/>
    </source>
</evidence>
<organism evidence="1 2">
    <name type="scientific">Streptomyces rubellomurinus (strain ATCC 31215)</name>
    <dbReference type="NCBI Taxonomy" id="359131"/>
    <lineage>
        <taxon>Bacteria</taxon>
        <taxon>Bacillati</taxon>
        <taxon>Actinomycetota</taxon>
        <taxon>Actinomycetes</taxon>
        <taxon>Kitasatosporales</taxon>
        <taxon>Streptomycetaceae</taxon>
        <taxon>Streptomyces</taxon>
    </lineage>
</organism>
<protein>
    <submittedName>
        <fullName evidence="1">Uncharacterized protein</fullName>
    </submittedName>
</protein>
<reference evidence="1 2" key="1">
    <citation type="submission" date="2015-02" db="EMBL/GenBank/DDBJ databases">
        <authorList>
            <person name="Ju K.-S."/>
            <person name="Doroghazi J.R."/>
            <person name="Metcalf W."/>
        </authorList>
    </citation>
    <scope>NUCLEOTIDE SEQUENCE [LARGE SCALE GENOMIC DNA]</scope>
    <source>
        <strain evidence="1 2">ATCC 31215</strain>
    </source>
</reference>
<dbReference type="RefSeq" id="WP_045693943.1">
    <property type="nucleotide sequence ID" value="NZ_JZKH01000013.1"/>
</dbReference>